<dbReference type="AlphaFoldDB" id="A0A1I8FD42"/>
<reference evidence="8" key="1">
    <citation type="submission" date="2016-11" db="UniProtKB">
        <authorList>
            <consortium name="WormBaseParasite"/>
        </authorList>
    </citation>
    <scope>IDENTIFICATION</scope>
</reference>
<proteinExistence type="predicted"/>
<dbReference type="PANTHER" id="PTHR11347">
    <property type="entry name" value="CYCLIC NUCLEOTIDE PHOSPHODIESTERASE"/>
    <property type="match status" value="1"/>
</dbReference>
<feature type="binding site" evidence="4">
    <location>
        <position position="73"/>
    </location>
    <ligand>
        <name>Zn(2+)</name>
        <dbReference type="ChEBI" id="CHEBI:29105"/>
        <label>1</label>
    </ligand>
</feature>
<protein>
    <submittedName>
        <fullName evidence="8">PDEase domain-containing protein</fullName>
    </submittedName>
</protein>
<keyword evidence="2" id="KW-0378">Hydrolase</keyword>
<evidence type="ECO:0000256" key="1">
    <source>
        <dbReference type="ARBA" id="ARBA00022723"/>
    </source>
</evidence>
<feature type="binding site" evidence="4">
    <location>
        <position position="74"/>
    </location>
    <ligand>
        <name>Zn(2+)</name>
        <dbReference type="ChEBI" id="CHEBI:29105"/>
        <label>1</label>
    </ligand>
</feature>
<evidence type="ECO:0000256" key="3">
    <source>
        <dbReference type="PIRSR" id="PIRSR623088-1"/>
    </source>
</evidence>
<dbReference type="SUPFAM" id="SSF109604">
    <property type="entry name" value="HD-domain/PDEase-like"/>
    <property type="match status" value="1"/>
</dbReference>
<evidence type="ECO:0000256" key="2">
    <source>
        <dbReference type="ARBA" id="ARBA00022801"/>
    </source>
</evidence>
<dbReference type="InterPro" id="IPR023174">
    <property type="entry name" value="PDEase_CS"/>
</dbReference>
<dbReference type="GO" id="GO:0046872">
    <property type="term" value="F:metal ion binding"/>
    <property type="evidence" value="ECO:0007669"/>
    <property type="project" value="UniProtKB-KW"/>
</dbReference>
<evidence type="ECO:0000313" key="8">
    <source>
        <dbReference type="WBParaSite" id="maker-unitig_29941-snap-gene-0.1-mRNA-1"/>
    </source>
</evidence>
<feature type="binding site" evidence="4">
    <location>
        <position position="74"/>
    </location>
    <ligand>
        <name>Zn(2+)</name>
        <dbReference type="ChEBI" id="CHEBI:29105"/>
        <label>2</label>
    </ligand>
</feature>
<dbReference type="CDD" id="cd00077">
    <property type="entry name" value="HDc"/>
    <property type="match status" value="1"/>
</dbReference>
<keyword evidence="7" id="KW-1185">Reference proteome</keyword>
<dbReference type="PRINTS" id="PR00387">
    <property type="entry name" value="PDIESTERASE1"/>
</dbReference>
<dbReference type="InterPro" id="IPR002073">
    <property type="entry name" value="PDEase_catalytic_dom"/>
</dbReference>
<evidence type="ECO:0000313" key="7">
    <source>
        <dbReference type="Proteomes" id="UP000095280"/>
    </source>
</evidence>
<dbReference type="Pfam" id="PF00233">
    <property type="entry name" value="PDEase_I"/>
    <property type="match status" value="1"/>
</dbReference>
<evidence type="ECO:0000256" key="5">
    <source>
        <dbReference type="SAM" id="MobiDB-lite"/>
    </source>
</evidence>
<feature type="region of interest" description="Disordered" evidence="5">
    <location>
        <begin position="113"/>
        <end position="132"/>
    </location>
</feature>
<feature type="binding site" evidence="4">
    <location>
        <position position="37"/>
    </location>
    <ligand>
        <name>Zn(2+)</name>
        <dbReference type="ChEBI" id="CHEBI:29105"/>
        <label>1</label>
    </ligand>
</feature>
<feature type="domain" description="PDEase" evidence="6">
    <location>
        <begin position="1"/>
        <end position="147"/>
    </location>
</feature>
<evidence type="ECO:0000256" key="4">
    <source>
        <dbReference type="PIRSR" id="PIRSR623088-3"/>
    </source>
</evidence>
<sequence length="147" mass="15870">NATFFNKFRIHPSTLVNYFLHVEQHYKQDNPYHNAVHAADVTQSTHVLLNAQALDNVFSDLEILASIFACAIHDVNHPGVTNQFLINTENELAIMYNDASVLENSPLRRSLQAAAGAAQQHPAPAGGLDSGSSSARLVIDIGAGPPT</sequence>
<organism evidence="7 8">
    <name type="scientific">Macrostomum lignano</name>
    <dbReference type="NCBI Taxonomy" id="282301"/>
    <lineage>
        <taxon>Eukaryota</taxon>
        <taxon>Metazoa</taxon>
        <taxon>Spiralia</taxon>
        <taxon>Lophotrochozoa</taxon>
        <taxon>Platyhelminthes</taxon>
        <taxon>Rhabditophora</taxon>
        <taxon>Macrostomorpha</taxon>
        <taxon>Macrostomida</taxon>
        <taxon>Macrostomidae</taxon>
        <taxon>Macrostomum</taxon>
    </lineage>
</organism>
<dbReference type="InterPro" id="IPR003607">
    <property type="entry name" value="HD/PDEase_dom"/>
</dbReference>
<dbReference type="Proteomes" id="UP000095280">
    <property type="component" value="Unplaced"/>
</dbReference>
<dbReference type="InterPro" id="IPR023088">
    <property type="entry name" value="PDEase"/>
</dbReference>
<dbReference type="PROSITE" id="PS51845">
    <property type="entry name" value="PDEASE_I_2"/>
    <property type="match status" value="1"/>
</dbReference>
<dbReference type="PROSITE" id="PS00126">
    <property type="entry name" value="PDEASE_I_1"/>
    <property type="match status" value="1"/>
</dbReference>
<dbReference type="GO" id="GO:0004114">
    <property type="term" value="F:3',5'-cyclic-nucleotide phosphodiesterase activity"/>
    <property type="evidence" value="ECO:0007669"/>
    <property type="project" value="InterPro"/>
</dbReference>
<feature type="compositionally biased region" description="Low complexity" evidence="5">
    <location>
        <begin position="113"/>
        <end position="127"/>
    </location>
</feature>
<feature type="active site" description="Proton donor" evidence="3">
    <location>
        <position position="33"/>
    </location>
</feature>
<name>A0A1I8FD42_9PLAT</name>
<dbReference type="Gene3D" id="1.10.1300.10">
    <property type="entry name" value="3'5'-cyclic nucleotide phosphodiesterase, catalytic domain"/>
    <property type="match status" value="1"/>
</dbReference>
<accession>A0A1I8FD42</accession>
<dbReference type="WBParaSite" id="maker-unitig_29941-snap-gene-0.1-mRNA-1">
    <property type="protein sequence ID" value="maker-unitig_29941-snap-gene-0.1-mRNA-1"/>
    <property type="gene ID" value="maker-unitig_29941-snap-gene-0.1"/>
</dbReference>
<evidence type="ECO:0000259" key="6">
    <source>
        <dbReference type="PROSITE" id="PS51845"/>
    </source>
</evidence>
<dbReference type="GO" id="GO:0007165">
    <property type="term" value="P:signal transduction"/>
    <property type="evidence" value="ECO:0007669"/>
    <property type="project" value="InterPro"/>
</dbReference>
<dbReference type="InterPro" id="IPR036971">
    <property type="entry name" value="PDEase_catalytic_dom_sf"/>
</dbReference>
<keyword evidence="1 4" id="KW-0479">Metal-binding</keyword>